<organism evidence="1 2">
    <name type="scientific">Pristionchus pacificus</name>
    <name type="common">Parasitic nematode worm</name>
    <dbReference type="NCBI Taxonomy" id="54126"/>
    <lineage>
        <taxon>Eukaryota</taxon>
        <taxon>Metazoa</taxon>
        <taxon>Ecdysozoa</taxon>
        <taxon>Nematoda</taxon>
        <taxon>Chromadorea</taxon>
        <taxon>Rhabditida</taxon>
        <taxon>Rhabditina</taxon>
        <taxon>Diplogasteromorpha</taxon>
        <taxon>Diplogasteroidea</taxon>
        <taxon>Neodiplogasteridae</taxon>
        <taxon>Pristionchus</taxon>
    </lineage>
</organism>
<evidence type="ECO:0000313" key="2">
    <source>
        <dbReference type="Proteomes" id="UP000005239"/>
    </source>
</evidence>
<dbReference type="Proteomes" id="UP000005239">
    <property type="component" value="Unassembled WGS sequence"/>
</dbReference>
<protein>
    <submittedName>
        <fullName evidence="1">Uncharacterized protein</fullName>
    </submittedName>
</protein>
<accession>A0A8R1Z5L6</accession>
<dbReference type="AlphaFoldDB" id="A0A2A6B2T5"/>
<evidence type="ECO:0000313" key="1">
    <source>
        <dbReference type="EnsemblMetazoa" id="PPA46257.1"/>
    </source>
</evidence>
<keyword evidence="2" id="KW-1185">Reference proteome</keyword>
<gene>
    <name evidence="1" type="primary">WBGene00284626</name>
</gene>
<sequence>MYLELTTNSWNCTVIMTQYLGMIGFCAYNAFLILYFYEDQIGPTAGRDWTTARKQKKTNTAGAIGLLRANVATAAAETMRRRIGLCVSASYGEKNRQCHLHTHATIAFPSCGVTPYKRFLKTETNCVGASEFATDYVRSNLIREHGKDPCFPDPSFLHPELAPVCPIRKLDGSEGPRS</sequence>
<reference evidence="1" key="2">
    <citation type="submission" date="2022-06" db="UniProtKB">
        <authorList>
            <consortium name="EnsemblMetazoa"/>
        </authorList>
    </citation>
    <scope>IDENTIFICATION</scope>
    <source>
        <strain evidence="1">PS312</strain>
    </source>
</reference>
<name>A0A2A6B2T5_PRIPA</name>
<reference evidence="2" key="1">
    <citation type="journal article" date="2008" name="Nat. Genet.">
        <title>The Pristionchus pacificus genome provides a unique perspective on nematode lifestyle and parasitism.</title>
        <authorList>
            <person name="Dieterich C."/>
            <person name="Clifton S.W."/>
            <person name="Schuster L.N."/>
            <person name="Chinwalla A."/>
            <person name="Delehaunty K."/>
            <person name="Dinkelacker I."/>
            <person name="Fulton L."/>
            <person name="Fulton R."/>
            <person name="Godfrey J."/>
            <person name="Minx P."/>
            <person name="Mitreva M."/>
            <person name="Roeseler W."/>
            <person name="Tian H."/>
            <person name="Witte H."/>
            <person name="Yang S.P."/>
            <person name="Wilson R.K."/>
            <person name="Sommer R.J."/>
        </authorList>
    </citation>
    <scope>NUCLEOTIDE SEQUENCE [LARGE SCALE GENOMIC DNA]</scope>
    <source>
        <strain evidence="2">PS312</strain>
    </source>
</reference>
<dbReference type="EnsemblMetazoa" id="PPA46257.1">
    <property type="protein sequence ID" value="PPA46257.1"/>
    <property type="gene ID" value="WBGene00284626"/>
</dbReference>
<accession>A0A2A6B2T5</accession>
<proteinExistence type="predicted"/>